<gene>
    <name evidence="1" type="ORF">DEO72_LG10g2296</name>
</gene>
<evidence type="ECO:0000313" key="1">
    <source>
        <dbReference type="EMBL" id="QCE11063.1"/>
    </source>
</evidence>
<dbReference type="AlphaFoldDB" id="A0A4D6NB68"/>
<keyword evidence="2" id="KW-1185">Reference proteome</keyword>
<name>A0A4D6NB68_VIGUN</name>
<reference evidence="1 2" key="1">
    <citation type="submission" date="2019-04" db="EMBL/GenBank/DDBJ databases">
        <title>An improved genome assembly and genetic linkage map for asparagus bean, Vigna unguiculata ssp. sesquipedialis.</title>
        <authorList>
            <person name="Xia Q."/>
            <person name="Zhang R."/>
            <person name="Dong Y."/>
        </authorList>
    </citation>
    <scope>NUCLEOTIDE SEQUENCE [LARGE SCALE GENOMIC DNA]</scope>
    <source>
        <tissue evidence="1">Leaf</tissue>
    </source>
</reference>
<dbReference type="EMBL" id="CP039354">
    <property type="protein sequence ID" value="QCE11063.1"/>
    <property type="molecule type" value="Genomic_DNA"/>
</dbReference>
<proteinExistence type="predicted"/>
<evidence type="ECO:0000313" key="2">
    <source>
        <dbReference type="Proteomes" id="UP000501690"/>
    </source>
</evidence>
<dbReference type="Proteomes" id="UP000501690">
    <property type="component" value="Linkage Group LG10"/>
</dbReference>
<protein>
    <submittedName>
        <fullName evidence="1">Uncharacterized protein</fullName>
    </submittedName>
</protein>
<accession>A0A4D6NB68</accession>
<sequence>MKELGCALFYNEDWSTKFTFIWTNNPRRYKGVKKRELFVDDRQVVEVLGRFSDKLPSVREITKCACFAGHMAQLRKKINLFRSLCKEHNEKAKNMGNTKVPNLQEPLVEVRVNGISKRKTSIHIQKGIGKDMKRVNAKLLGSGLTSRIKKLEACLRELPETLVRRDIEINLPEVVISSIDNMEHNAMIKAMSEFNNKALILGCRVGNLLHKELKEGGRAKVEEIQEELKTHAAKHEEEKAA</sequence>
<organism evidence="1 2">
    <name type="scientific">Vigna unguiculata</name>
    <name type="common">Cowpea</name>
    <dbReference type="NCBI Taxonomy" id="3917"/>
    <lineage>
        <taxon>Eukaryota</taxon>
        <taxon>Viridiplantae</taxon>
        <taxon>Streptophyta</taxon>
        <taxon>Embryophyta</taxon>
        <taxon>Tracheophyta</taxon>
        <taxon>Spermatophyta</taxon>
        <taxon>Magnoliopsida</taxon>
        <taxon>eudicotyledons</taxon>
        <taxon>Gunneridae</taxon>
        <taxon>Pentapetalae</taxon>
        <taxon>rosids</taxon>
        <taxon>fabids</taxon>
        <taxon>Fabales</taxon>
        <taxon>Fabaceae</taxon>
        <taxon>Papilionoideae</taxon>
        <taxon>50 kb inversion clade</taxon>
        <taxon>NPAAA clade</taxon>
        <taxon>indigoferoid/millettioid clade</taxon>
        <taxon>Phaseoleae</taxon>
        <taxon>Vigna</taxon>
    </lineage>
</organism>